<dbReference type="AlphaFoldDB" id="A0A4R2JPV8"/>
<feature type="domain" description="DUF1023" evidence="2">
    <location>
        <begin position="96"/>
        <end position="257"/>
    </location>
</feature>
<dbReference type="EMBL" id="SLWS01000002">
    <property type="protein sequence ID" value="TCO62223.1"/>
    <property type="molecule type" value="Genomic_DNA"/>
</dbReference>
<proteinExistence type="predicted"/>
<keyword evidence="4" id="KW-1185">Reference proteome</keyword>
<dbReference type="InterPro" id="IPR029058">
    <property type="entry name" value="AB_hydrolase_fold"/>
</dbReference>
<dbReference type="GO" id="GO:0016787">
    <property type="term" value="F:hydrolase activity"/>
    <property type="evidence" value="ECO:0007669"/>
    <property type="project" value="UniProtKB-KW"/>
</dbReference>
<evidence type="ECO:0000313" key="3">
    <source>
        <dbReference type="EMBL" id="TCO62223.1"/>
    </source>
</evidence>
<feature type="signal peptide" evidence="1">
    <location>
        <begin position="1"/>
        <end position="28"/>
    </location>
</feature>
<feature type="chain" id="PRO_5038612238" evidence="1">
    <location>
        <begin position="29"/>
        <end position="316"/>
    </location>
</feature>
<dbReference type="Proteomes" id="UP000295680">
    <property type="component" value="Unassembled WGS sequence"/>
</dbReference>
<sequence length="316" mass="32606">MASLPRMYHALLAAFAGAVIAVPMSGMARPAAVPAPAPAHAGPLPPATAGALADRYAASREDIRAAERMASAHGDLTRAAALRAMAEPDRSFLTFDGRDGGRTVEVFGDLAQAERIAVLVPGSDTDLDRYGRLESAAAALVGQLGDKSAVIAWLGYATPSTISLGVLTTGRADEATGGLRRFVEELRAVKPAARTSLVCHSYGTVVCARAAADMAVSDIVLLGSPGTGYDTVAELHTPATVWAGRGATDWIANVPHFRLRFMVTTIGFGPDPLSPGFGARVFDAGTGGHSDYLKPGSSSLAGIARIISGDTHDTRS</sequence>
<dbReference type="InterPro" id="IPR010427">
    <property type="entry name" value="DUF1023"/>
</dbReference>
<evidence type="ECO:0000256" key="1">
    <source>
        <dbReference type="SAM" id="SignalP"/>
    </source>
</evidence>
<gene>
    <name evidence="3" type="ORF">EV192_102360</name>
</gene>
<evidence type="ECO:0000259" key="2">
    <source>
        <dbReference type="Pfam" id="PF06259"/>
    </source>
</evidence>
<protein>
    <submittedName>
        <fullName evidence="3">Alpha/beta hydrolase family protein</fullName>
    </submittedName>
</protein>
<keyword evidence="3" id="KW-0378">Hydrolase</keyword>
<accession>A0A4R2JPV8</accession>
<dbReference type="SUPFAM" id="SSF53474">
    <property type="entry name" value="alpha/beta-Hydrolases"/>
    <property type="match status" value="1"/>
</dbReference>
<evidence type="ECO:0000313" key="4">
    <source>
        <dbReference type="Proteomes" id="UP000295680"/>
    </source>
</evidence>
<keyword evidence="1" id="KW-0732">Signal</keyword>
<dbReference type="OrthoDB" id="5170249at2"/>
<dbReference type="Gene3D" id="3.40.50.1820">
    <property type="entry name" value="alpha/beta hydrolase"/>
    <property type="match status" value="1"/>
</dbReference>
<dbReference type="RefSeq" id="WP_132113833.1">
    <property type="nucleotide sequence ID" value="NZ_SLWS01000002.1"/>
</dbReference>
<reference evidence="3 4" key="1">
    <citation type="submission" date="2019-03" db="EMBL/GenBank/DDBJ databases">
        <title>Genomic Encyclopedia of Type Strains, Phase IV (KMG-IV): sequencing the most valuable type-strain genomes for metagenomic binning, comparative biology and taxonomic classification.</title>
        <authorList>
            <person name="Goeker M."/>
        </authorList>
    </citation>
    <scope>NUCLEOTIDE SEQUENCE [LARGE SCALE GENOMIC DNA]</scope>
    <source>
        <strain evidence="3 4">DSM 45934</strain>
    </source>
</reference>
<organism evidence="3 4">
    <name type="scientific">Actinocrispum wychmicini</name>
    <dbReference type="NCBI Taxonomy" id="1213861"/>
    <lineage>
        <taxon>Bacteria</taxon>
        <taxon>Bacillati</taxon>
        <taxon>Actinomycetota</taxon>
        <taxon>Actinomycetes</taxon>
        <taxon>Pseudonocardiales</taxon>
        <taxon>Pseudonocardiaceae</taxon>
        <taxon>Actinocrispum</taxon>
    </lineage>
</organism>
<comment type="caution">
    <text evidence="3">The sequence shown here is derived from an EMBL/GenBank/DDBJ whole genome shotgun (WGS) entry which is preliminary data.</text>
</comment>
<name>A0A4R2JPV8_9PSEU</name>
<dbReference type="Pfam" id="PF06259">
    <property type="entry name" value="Abhydrolase_8"/>
    <property type="match status" value="1"/>
</dbReference>